<dbReference type="AlphaFoldDB" id="A0A2I2KYV1"/>
<name>A0A2I2KYV1_9ACTN</name>
<keyword evidence="3" id="KW-1185">Reference proteome</keyword>
<gene>
    <name evidence="2" type="ORF">FRACA_5470002</name>
</gene>
<evidence type="ECO:0000313" key="3">
    <source>
        <dbReference type="Proteomes" id="UP000234331"/>
    </source>
</evidence>
<evidence type="ECO:0000256" key="1">
    <source>
        <dbReference type="SAM" id="MobiDB-lite"/>
    </source>
</evidence>
<dbReference type="Proteomes" id="UP000234331">
    <property type="component" value="Unassembled WGS sequence"/>
</dbReference>
<feature type="region of interest" description="Disordered" evidence="1">
    <location>
        <begin position="79"/>
        <end position="98"/>
    </location>
</feature>
<evidence type="ECO:0000313" key="2">
    <source>
        <dbReference type="EMBL" id="SNQ50844.1"/>
    </source>
</evidence>
<organism evidence="2 3">
    <name type="scientific">Frankia canadensis</name>
    <dbReference type="NCBI Taxonomy" id="1836972"/>
    <lineage>
        <taxon>Bacteria</taxon>
        <taxon>Bacillati</taxon>
        <taxon>Actinomycetota</taxon>
        <taxon>Actinomycetes</taxon>
        <taxon>Frankiales</taxon>
        <taxon>Frankiaceae</taxon>
        <taxon>Frankia</taxon>
    </lineage>
</organism>
<sequence>MPLGLGRFLVIGVSKGPPGSRQLPFGPRHGSSLVYGQLHGRGRLKVPPSAPAFLSPFGCRRSLPEPSFPAMALSPPYGRLTEAGQLSGPRRGFRVPHM</sequence>
<proteinExistence type="predicted"/>
<reference evidence="2 3" key="1">
    <citation type="submission" date="2017-06" db="EMBL/GenBank/DDBJ databases">
        <authorList>
            <person name="Kim H.J."/>
            <person name="Triplett B.A."/>
        </authorList>
    </citation>
    <scope>NUCLEOTIDE SEQUENCE [LARGE SCALE GENOMIC DNA]</scope>
    <source>
        <strain evidence="2">FRACA_ARgP5</strain>
    </source>
</reference>
<dbReference type="EMBL" id="FZMO01000498">
    <property type="protein sequence ID" value="SNQ50844.1"/>
    <property type="molecule type" value="Genomic_DNA"/>
</dbReference>
<protein>
    <submittedName>
        <fullName evidence="2">Uncharacterized protein</fullName>
    </submittedName>
</protein>
<accession>A0A2I2KYV1</accession>